<proteinExistence type="predicted"/>
<dbReference type="EMBL" id="CAJOBC010006409">
    <property type="protein sequence ID" value="CAF3897885.1"/>
    <property type="molecule type" value="Genomic_DNA"/>
</dbReference>
<gene>
    <name evidence="1" type="ORF">GPM918_LOCUS20350</name>
    <name evidence="2" type="ORF">OVA965_LOCUS25580</name>
    <name evidence="3" type="ORF">SRO942_LOCUS20344</name>
    <name evidence="4" type="ORF">TMI583_LOCUS26312</name>
</gene>
<evidence type="ECO:0000313" key="2">
    <source>
        <dbReference type="EMBL" id="CAF1235435.1"/>
    </source>
</evidence>
<evidence type="ECO:0000313" key="1">
    <source>
        <dbReference type="EMBL" id="CAF1134143.1"/>
    </source>
</evidence>
<dbReference type="Proteomes" id="UP000663829">
    <property type="component" value="Unassembled WGS sequence"/>
</dbReference>
<sequence>MATLVTTSKYASNICDLFKMFLETFELEHITFVLQLNENFSQHLPDKFEHLTNIVNRTFAGNYQVHQVAAIVSLFSNPNIPRIISDRDVTMAMDWYACSETNKNCRAVNSIHIQPYNCILCKSLLVGSVSSKIVQVFCSNGVVKTGTVFSYQCNHAKTDYSKQDDMKYLPNGHRVKDEFITRPNAFWNSPYLYLGGVFAYEKDYY</sequence>
<dbReference type="EMBL" id="CAJNOQ010006410">
    <property type="protein sequence ID" value="CAF1134143.1"/>
    <property type="molecule type" value="Genomic_DNA"/>
</dbReference>
<dbReference type="Proteomes" id="UP000681722">
    <property type="component" value="Unassembled WGS sequence"/>
</dbReference>
<dbReference type="EMBL" id="CAJOBA010037506">
    <property type="protein sequence ID" value="CAF4043323.1"/>
    <property type="molecule type" value="Genomic_DNA"/>
</dbReference>
<evidence type="ECO:0000313" key="5">
    <source>
        <dbReference type="Proteomes" id="UP000663829"/>
    </source>
</evidence>
<protein>
    <submittedName>
        <fullName evidence="1">Uncharacterized protein</fullName>
    </submittedName>
</protein>
<evidence type="ECO:0000313" key="3">
    <source>
        <dbReference type="EMBL" id="CAF3897885.1"/>
    </source>
</evidence>
<dbReference type="Proteomes" id="UP000677228">
    <property type="component" value="Unassembled WGS sequence"/>
</dbReference>
<keyword evidence="5" id="KW-1185">Reference proteome</keyword>
<dbReference type="EMBL" id="CAJNOK010015958">
    <property type="protein sequence ID" value="CAF1235435.1"/>
    <property type="molecule type" value="Genomic_DNA"/>
</dbReference>
<evidence type="ECO:0000313" key="4">
    <source>
        <dbReference type="EMBL" id="CAF4043323.1"/>
    </source>
</evidence>
<comment type="caution">
    <text evidence="1">The sequence shown here is derived from an EMBL/GenBank/DDBJ whole genome shotgun (WGS) entry which is preliminary data.</text>
</comment>
<dbReference type="Proteomes" id="UP000682733">
    <property type="component" value="Unassembled WGS sequence"/>
</dbReference>
<dbReference type="AlphaFoldDB" id="A0A814RHJ6"/>
<accession>A0A814RHJ6</accession>
<organism evidence="1 5">
    <name type="scientific">Didymodactylos carnosus</name>
    <dbReference type="NCBI Taxonomy" id="1234261"/>
    <lineage>
        <taxon>Eukaryota</taxon>
        <taxon>Metazoa</taxon>
        <taxon>Spiralia</taxon>
        <taxon>Gnathifera</taxon>
        <taxon>Rotifera</taxon>
        <taxon>Eurotatoria</taxon>
        <taxon>Bdelloidea</taxon>
        <taxon>Philodinida</taxon>
        <taxon>Philodinidae</taxon>
        <taxon>Didymodactylos</taxon>
    </lineage>
</organism>
<reference evidence="1" key="1">
    <citation type="submission" date="2021-02" db="EMBL/GenBank/DDBJ databases">
        <authorList>
            <person name="Nowell W R."/>
        </authorList>
    </citation>
    <scope>NUCLEOTIDE SEQUENCE</scope>
</reference>
<name>A0A814RHJ6_9BILA</name>